<keyword evidence="3" id="KW-1185">Reference proteome</keyword>
<dbReference type="STRING" id="198092.SAMN02745194_02094"/>
<evidence type="ECO:0000313" key="3">
    <source>
        <dbReference type="Proteomes" id="UP000184387"/>
    </source>
</evidence>
<dbReference type="EMBL" id="FQZF01000010">
    <property type="protein sequence ID" value="SHJ24541.1"/>
    <property type="molecule type" value="Genomic_DNA"/>
</dbReference>
<organism evidence="2 3">
    <name type="scientific">Muricoccus roseus</name>
    <dbReference type="NCBI Taxonomy" id="198092"/>
    <lineage>
        <taxon>Bacteria</taxon>
        <taxon>Pseudomonadati</taxon>
        <taxon>Pseudomonadota</taxon>
        <taxon>Alphaproteobacteria</taxon>
        <taxon>Acetobacterales</taxon>
        <taxon>Roseomonadaceae</taxon>
        <taxon>Muricoccus</taxon>
    </lineage>
</organism>
<sequence length="356" mass="38095">MSAALNPAAEPGWLDPAALPDRFEDAEALDAFLSRPSRALAADLAALEGDIMVLGVGGKMGPTLARLARNAAPDKRVFGVARFSEAGLRDGLEKRGVETIACDLLDRTALEKLPRAKNVILMAGRKFGASGDQALTWAMNTHVPALVGEAFRASRIVAFSTGCVYPFVPIGSGGSTEDSPLNPPGEYAYSCIGRERLLQHFSAVHGTPGRLFRLNYAIDLRYGVLFDVACKVRDGEAVDVTMGHVNVIWQGDANAQALRSLRHCAVPSAPLNVTGPETIPVRWLAKAFGERLGKPAIVIGEEAPTAWLNNAAEAARLFGYPLVPLARMIDWVADWVARGGKSLGKPTHFEVRDGAY</sequence>
<evidence type="ECO:0000259" key="1">
    <source>
        <dbReference type="Pfam" id="PF01370"/>
    </source>
</evidence>
<dbReference type="InterPro" id="IPR036291">
    <property type="entry name" value="NAD(P)-bd_dom_sf"/>
</dbReference>
<dbReference type="Pfam" id="PF01370">
    <property type="entry name" value="Epimerase"/>
    <property type="match status" value="1"/>
</dbReference>
<dbReference type="Gene3D" id="3.40.50.720">
    <property type="entry name" value="NAD(P)-binding Rossmann-like Domain"/>
    <property type="match status" value="1"/>
</dbReference>
<gene>
    <name evidence="2" type="ORF">SAMN02745194_02094</name>
</gene>
<evidence type="ECO:0000313" key="2">
    <source>
        <dbReference type="EMBL" id="SHJ24541.1"/>
    </source>
</evidence>
<name>A0A1M6HQS8_9PROT</name>
<dbReference type="InterPro" id="IPR001509">
    <property type="entry name" value="Epimerase_deHydtase"/>
</dbReference>
<dbReference type="SUPFAM" id="SSF51735">
    <property type="entry name" value="NAD(P)-binding Rossmann-fold domains"/>
    <property type="match status" value="1"/>
</dbReference>
<reference evidence="2 3" key="1">
    <citation type="submission" date="2016-11" db="EMBL/GenBank/DDBJ databases">
        <authorList>
            <person name="Jaros S."/>
            <person name="Januszkiewicz K."/>
            <person name="Wedrychowicz H."/>
        </authorList>
    </citation>
    <scope>NUCLEOTIDE SEQUENCE [LARGE SCALE GENOMIC DNA]</scope>
    <source>
        <strain evidence="2 3">DSM 14916</strain>
    </source>
</reference>
<dbReference type="RefSeq" id="WP_073134381.1">
    <property type="nucleotide sequence ID" value="NZ_FQZF01000010.1"/>
</dbReference>
<feature type="domain" description="NAD-dependent epimerase/dehydratase" evidence="1">
    <location>
        <begin position="51"/>
        <end position="214"/>
    </location>
</feature>
<dbReference type="AlphaFoldDB" id="A0A1M6HQS8"/>
<protein>
    <submittedName>
        <fullName evidence="2">Nucleoside-diphosphate-sugar epimerase</fullName>
    </submittedName>
</protein>
<accession>A0A1M6HQS8</accession>
<dbReference type="OrthoDB" id="9785845at2"/>
<proteinExistence type="predicted"/>
<dbReference type="Proteomes" id="UP000184387">
    <property type="component" value="Unassembled WGS sequence"/>
</dbReference>